<comment type="caution">
    <text evidence="3">The sequence shown here is derived from an EMBL/GenBank/DDBJ whole genome shotgun (WGS) entry which is preliminary data.</text>
</comment>
<protein>
    <submittedName>
        <fullName evidence="3">NYN domain-containing protein</fullName>
    </submittedName>
</protein>
<dbReference type="CDD" id="cd10146">
    <property type="entry name" value="LabA_like_C"/>
    <property type="match status" value="1"/>
</dbReference>
<dbReference type="Proteomes" id="UP000824249">
    <property type="component" value="Unassembled WGS sequence"/>
</dbReference>
<dbReference type="PANTHER" id="PTHR35811">
    <property type="entry name" value="SLR1870 PROTEIN"/>
    <property type="match status" value="1"/>
</dbReference>
<dbReference type="Gene3D" id="3.40.50.1010">
    <property type="entry name" value="5'-nuclease"/>
    <property type="match status" value="1"/>
</dbReference>
<sequence>MEKVNNVAVLIDAENVGAQCAKQIFDEASNYGNIVVKRIFADWSKASVKGWRDEVNKFSMTAVQQFEVQPRKNTIDIALIIQALIILFEKDVDVFCIAAGDSDYTRLVRELRERSKTVIGLGGRNVNESFVNAFNEFIYLEGGEEGKSGKKKGKAKAKAPAPAPQPQEPEIIDAKRKSDLIDIIDRMIDNNGKAFYAQISSEMKQKYSDFIPKNFGCNSFKKLMDKLLPCLKKYAVGTEADGNTIYLVRSRDKHR</sequence>
<feature type="region of interest" description="Disordered" evidence="1">
    <location>
        <begin position="145"/>
        <end position="167"/>
    </location>
</feature>
<dbReference type="PANTHER" id="PTHR35811:SF1">
    <property type="entry name" value="HTH OST-TYPE DOMAIN-CONTAINING PROTEIN"/>
    <property type="match status" value="1"/>
</dbReference>
<dbReference type="Pfam" id="PF01936">
    <property type="entry name" value="NYN"/>
    <property type="match status" value="1"/>
</dbReference>
<evidence type="ECO:0000313" key="3">
    <source>
        <dbReference type="EMBL" id="HIX46106.1"/>
    </source>
</evidence>
<organism evidence="3 4">
    <name type="scientific">Candidatus Borkfalkia faecigallinarum</name>
    <dbReference type="NCBI Taxonomy" id="2838509"/>
    <lineage>
        <taxon>Bacteria</taxon>
        <taxon>Bacillati</taxon>
        <taxon>Bacillota</taxon>
        <taxon>Clostridia</taxon>
        <taxon>Christensenellales</taxon>
        <taxon>Christensenellaceae</taxon>
        <taxon>Candidatus Borkfalkia</taxon>
    </lineage>
</organism>
<dbReference type="InterPro" id="IPR025605">
    <property type="entry name" value="OST-HTH/LOTUS_dom"/>
</dbReference>
<dbReference type="GO" id="GO:0004540">
    <property type="term" value="F:RNA nuclease activity"/>
    <property type="evidence" value="ECO:0007669"/>
    <property type="project" value="InterPro"/>
</dbReference>
<evidence type="ECO:0000256" key="1">
    <source>
        <dbReference type="SAM" id="MobiDB-lite"/>
    </source>
</evidence>
<dbReference type="Gene3D" id="3.30.420.610">
    <property type="entry name" value="LOTUS domain-like"/>
    <property type="match status" value="1"/>
</dbReference>
<name>A0A9D2AR88_9FIRM</name>
<evidence type="ECO:0000259" key="2">
    <source>
        <dbReference type="PROSITE" id="PS51644"/>
    </source>
</evidence>
<dbReference type="PROSITE" id="PS51644">
    <property type="entry name" value="HTH_OST"/>
    <property type="match status" value="1"/>
</dbReference>
<dbReference type="AlphaFoldDB" id="A0A9D2AR88"/>
<reference evidence="3" key="1">
    <citation type="journal article" date="2021" name="PeerJ">
        <title>Extensive microbial diversity within the chicken gut microbiome revealed by metagenomics and culture.</title>
        <authorList>
            <person name="Gilroy R."/>
            <person name="Ravi A."/>
            <person name="Getino M."/>
            <person name="Pursley I."/>
            <person name="Horton D.L."/>
            <person name="Alikhan N.F."/>
            <person name="Baker D."/>
            <person name="Gharbi K."/>
            <person name="Hall N."/>
            <person name="Watson M."/>
            <person name="Adriaenssens E.M."/>
            <person name="Foster-Nyarko E."/>
            <person name="Jarju S."/>
            <person name="Secka A."/>
            <person name="Antonio M."/>
            <person name="Oren A."/>
            <person name="Chaudhuri R.R."/>
            <person name="La Ragione R."/>
            <person name="Hildebrand F."/>
            <person name="Pallen M.J."/>
        </authorList>
    </citation>
    <scope>NUCLEOTIDE SEQUENCE</scope>
    <source>
        <strain evidence="3">26628</strain>
    </source>
</reference>
<gene>
    <name evidence="3" type="ORF">H9737_00265</name>
</gene>
<evidence type="ECO:0000313" key="4">
    <source>
        <dbReference type="Proteomes" id="UP000824249"/>
    </source>
</evidence>
<proteinExistence type="predicted"/>
<reference evidence="3" key="2">
    <citation type="submission" date="2021-04" db="EMBL/GenBank/DDBJ databases">
        <authorList>
            <person name="Gilroy R."/>
        </authorList>
    </citation>
    <scope>NUCLEOTIDE SEQUENCE</scope>
    <source>
        <strain evidence="3">26628</strain>
    </source>
</reference>
<dbReference type="InterPro" id="IPR041966">
    <property type="entry name" value="LOTUS-like"/>
</dbReference>
<dbReference type="CDD" id="cd11297">
    <property type="entry name" value="PIN_LabA-like_N_1"/>
    <property type="match status" value="1"/>
</dbReference>
<accession>A0A9D2AR88</accession>
<dbReference type="InterPro" id="IPR021139">
    <property type="entry name" value="NYN"/>
</dbReference>
<feature type="domain" description="HTH OST-type" evidence="2">
    <location>
        <begin position="172"/>
        <end position="252"/>
    </location>
</feature>
<dbReference type="EMBL" id="DXFD01000004">
    <property type="protein sequence ID" value="HIX46106.1"/>
    <property type="molecule type" value="Genomic_DNA"/>
</dbReference>